<feature type="compositionally biased region" description="Basic and acidic residues" evidence="1">
    <location>
        <begin position="29"/>
        <end position="41"/>
    </location>
</feature>
<dbReference type="EMBL" id="JASPKY010000302">
    <property type="protein sequence ID" value="KAK9709788.1"/>
    <property type="molecule type" value="Genomic_DNA"/>
</dbReference>
<organism evidence="2 3">
    <name type="scientific">Popillia japonica</name>
    <name type="common">Japanese beetle</name>
    <dbReference type="NCBI Taxonomy" id="7064"/>
    <lineage>
        <taxon>Eukaryota</taxon>
        <taxon>Metazoa</taxon>
        <taxon>Ecdysozoa</taxon>
        <taxon>Arthropoda</taxon>
        <taxon>Hexapoda</taxon>
        <taxon>Insecta</taxon>
        <taxon>Pterygota</taxon>
        <taxon>Neoptera</taxon>
        <taxon>Endopterygota</taxon>
        <taxon>Coleoptera</taxon>
        <taxon>Polyphaga</taxon>
        <taxon>Scarabaeiformia</taxon>
        <taxon>Scarabaeidae</taxon>
        <taxon>Rutelinae</taxon>
        <taxon>Popillia</taxon>
    </lineage>
</organism>
<name>A0AAW1JYV3_POPJA</name>
<comment type="caution">
    <text evidence="2">The sequence shown here is derived from an EMBL/GenBank/DDBJ whole genome shotgun (WGS) entry which is preliminary data.</text>
</comment>
<evidence type="ECO:0000256" key="1">
    <source>
        <dbReference type="SAM" id="MobiDB-lite"/>
    </source>
</evidence>
<evidence type="ECO:0000313" key="2">
    <source>
        <dbReference type="EMBL" id="KAK9709788.1"/>
    </source>
</evidence>
<dbReference type="AlphaFoldDB" id="A0AAW1JYV3"/>
<feature type="region of interest" description="Disordered" evidence="1">
    <location>
        <begin position="1"/>
        <end position="63"/>
    </location>
</feature>
<evidence type="ECO:0000313" key="3">
    <source>
        <dbReference type="Proteomes" id="UP001458880"/>
    </source>
</evidence>
<sequence length="119" mass="14042">MEISRIPEFKNPQTVMRVKNLNKRLKKMQSNEKREEEDRNSTCRPNRNRKRPTKRDNYETPKIPQNGTIYRVLKNTETWQLVDKQDAQEIISNCSVVITTTSVLVSFSKQDTALERCNN</sequence>
<keyword evidence="3" id="KW-1185">Reference proteome</keyword>
<dbReference type="Proteomes" id="UP001458880">
    <property type="component" value="Unassembled WGS sequence"/>
</dbReference>
<protein>
    <submittedName>
        <fullName evidence="2">Uncharacterized protein</fullName>
    </submittedName>
</protein>
<reference evidence="2 3" key="1">
    <citation type="journal article" date="2024" name="BMC Genomics">
        <title>De novo assembly and annotation of Popillia japonica's genome with initial clues to its potential as an invasive pest.</title>
        <authorList>
            <person name="Cucini C."/>
            <person name="Boschi S."/>
            <person name="Funari R."/>
            <person name="Cardaioli E."/>
            <person name="Iannotti N."/>
            <person name="Marturano G."/>
            <person name="Paoli F."/>
            <person name="Bruttini M."/>
            <person name="Carapelli A."/>
            <person name="Frati F."/>
            <person name="Nardi F."/>
        </authorList>
    </citation>
    <scope>NUCLEOTIDE SEQUENCE [LARGE SCALE GENOMIC DNA]</scope>
    <source>
        <strain evidence="2">DMR45628</strain>
    </source>
</reference>
<gene>
    <name evidence="2" type="ORF">QE152_g26407</name>
</gene>
<accession>A0AAW1JYV3</accession>
<proteinExistence type="predicted"/>